<protein>
    <recommendedName>
        <fullName evidence="6">Probable membrane transporter protein</fullName>
    </recommendedName>
</protein>
<feature type="transmembrane region" description="Helical" evidence="6">
    <location>
        <begin position="68"/>
        <end position="88"/>
    </location>
</feature>
<feature type="transmembrane region" description="Helical" evidence="6">
    <location>
        <begin position="125"/>
        <end position="146"/>
    </location>
</feature>
<keyword evidence="3 6" id="KW-0812">Transmembrane</keyword>
<evidence type="ECO:0000256" key="5">
    <source>
        <dbReference type="ARBA" id="ARBA00023136"/>
    </source>
</evidence>
<accession>A0ABQ2QDI5</accession>
<dbReference type="Pfam" id="PF01925">
    <property type="entry name" value="TauE"/>
    <property type="match status" value="1"/>
</dbReference>
<evidence type="ECO:0000313" key="8">
    <source>
        <dbReference type="Proteomes" id="UP000654004"/>
    </source>
</evidence>
<dbReference type="InterPro" id="IPR051598">
    <property type="entry name" value="TSUP/Inactive_protease-like"/>
</dbReference>
<evidence type="ECO:0000256" key="4">
    <source>
        <dbReference type="ARBA" id="ARBA00022989"/>
    </source>
</evidence>
<feature type="transmembrane region" description="Helical" evidence="6">
    <location>
        <begin position="152"/>
        <end position="176"/>
    </location>
</feature>
<feature type="transmembrane region" description="Helical" evidence="6">
    <location>
        <begin position="197"/>
        <end position="215"/>
    </location>
</feature>
<keyword evidence="6" id="KW-1003">Cell membrane</keyword>
<keyword evidence="4 6" id="KW-1133">Transmembrane helix</keyword>
<dbReference type="Proteomes" id="UP000654004">
    <property type="component" value="Unassembled WGS sequence"/>
</dbReference>
<feature type="transmembrane region" description="Helical" evidence="6">
    <location>
        <begin position="7"/>
        <end position="34"/>
    </location>
</feature>
<name>A0ABQ2QDI5_9GAMM</name>
<feature type="transmembrane region" description="Helical" evidence="6">
    <location>
        <begin position="94"/>
        <end position="113"/>
    </location>
</feature>
<evidence type="ECO:0000256" key="1">
    <source>
        <dbReference type="ARBA" id="ARBA00004141"/>
    </source>
</evidence>
<comment type="caution">
    <text evidence="7">The sequence shown here is derived from an EMBL/GenBank/DDBJ whole genome shotgun (WGS) entry which is preliminary data.</text>
</comment>
<evidence type="ECO:0000256" key="6">
    <source>
        <dbReference type="RuleBase" id="RU363041"/>
    </source>
</evidence>
<evidence type="ECO:0000256" key="2">
    <source>
        <dbReference type="ARBA" id="ARBA00009142"/>
    </source>
</evidence>
<feature type="transmembrane region" description="Helical" evidence="6">
    <location>
        <begin position="40"/>
        <end position="61"/>
    </location>
</feature>
<keyword evidence="8" id="KW-1185">Reference proteome</keyword>
<dbReference type="PANTHER" id="PTHR43701:SF2">
    <property type="entry name" value="MEMBRANE TRANSPORTER PROTEIN YJNA-RELATED"/>
    <property type="match status" value="1"/>
</dbReference>
<feature type="transmembrane region" description="Helical" evidence="6">
    <location>
        <begin position="227"/>
        <end position="245"/>
    </location>
</feature>
<dbReference type="PANTHER" id="PTHR43701">
    <property type="entry name" value="MEMBRANE TRANSPORTER PROTEIN MJ0441-RELATED"/>
    <property type="match status" value="1"/>
</dbReference>
<evidence type="ECO:0000256" key="3">
    <source>
        <dbReference type="ARBA" id="ARBA00022692"/>
    </source>
</evidence>
<dbReference type="EMBL" id="BMQW01000001">
    <property type="protein sequence ID" value="GGP74663.1"/>
    <property type="molecule type" value="Genomic_DNA"/>
</dbReference>
<dbReference type="RefSeq" id="WP_188952696.1">
    <property type="nucleotide sequence ID" value="NZ_BMQW01000001.1"/>
</dbReference>
<comment type="subcellular location">
    <subcellularLocation>
        <location evidence="6">Cell membrane</location>
        <topology evidence="6">Multi-pass membrane protein</topology>
    </subcellularLocation>
    <subcellularLocation>
        <location evidence="1">Membrane</location>
        <topology evidence="1">Multi-pass membrane protein</topology>
    </subcellularLocation>
</comment>
<reference evidence="8" key="1">
    <citation type="journal article" date="2019" name="Int. J. Syst. Evol. Microbiol.">
        <title>The Global Catalogue of Microorganisms (GCM) 10K type strain sequencing project: providing services to taxonomists for standard genome sequencing and annotation.</title>
        <authorList>
            <consortium name="The Broad Institute Genomics Platform"/>
            <consortium name="The Broad Institute Genome Sequencing Center for Infectious Disease"/>
            <person name="Wu L."/>
            <person name="Ma J."/>
        </authorList>
    </citation>
    <scope>NUCLEOTIDE SEQUENCE [LARGE SCALE GENOMIC DNA]</scope>
    <source>
        <strain evidence="8">JCM 32305</strain>
    </source>
</reference>
<keyword evidence="5 6" id="KW-0472">Membrane</keyword>
<evidence type="ECO:0000313" key="7">
    <source>
        <dbReference type="EMBL" id="GGP74663.1"/>
    </source>
</evidence>
<dbReference type="InterPro" id="IPR002781">
    <property type="entry name" value="TM_pro_TauE-like"/>
</dbReference>
<gene>
    <name evidence="7" type="ORF">GCM10009410_03160</name>
</gene>
<comment type="similarity">
    <text evidence="2 6">Belongs to the 4-toluene sulfonate uptake permease (TSUP) (TC 2.A.102) family.</text>
</comment>
<organism evidence="7 8">
    <name type="scientific">Shewanella ulleungensis</name>
    <dbReference type="NCBI Taxonomy" id="2282699"/>
    <lineage>
        <taxon>Bacteria</taxon>
        <taxon>Pseudomonadati</taxon>
        <taxon>Pseudomonadota</taxon>
        <taxon>Gammaproteobacteria</taxon>
        <taxon>Alteromonadales</taxon>
        <taxon>Shewanellaceae</taxon>
        <taxon>Shewanella</taxon>
    </lineage>
</organism>
<proteinExistence type="inferred from homology"/>
<sequence>MIQAVLGALVIGIVLSMLGSGGSILTVPVLLYLVGMQPELAIASSLCIVAAISAVSSIGFIKQKQVSWPHVLLFGFPGMAGTYLGAWISTYFTSQVQLSVFVGLMLVGAVMMWRKQSAMLTKGKLNLITVLLQGLVVGVVTGFVGVGGGFLIIPALVLLGGIEMSLAVGTSLLIITMNSSMGFIKYYSLLSAKGLQFDWPVIAIMIAGGFVGSLAGQKLTQYLPKATLQKVFAVFLVVMALFITTQSII</sequence>